<feature type="compositionally biased region" description="Polar residues" evidence="1">
    <location>
        <begin position="340"/>
        <end position="351"/>
    </location>
</feature>
<evidence type="ECO:0000256" key="1">
    <source>
        <dbReference type="SAM" id="MobiDB-lite"/>
    </source>
</evidence>
<organism evidence="2">
    <name type="scientific">Graphocephala atropunctata</name>
    <dbReference type="NCBI Taxonomy" id="36148"/>
    <lineage>
        <taxon>Eukaryota</taxon>
        <taxon>Metazoa</taxon>
        <taxon>Ecdysozoa</taxon>
        <taxon>Arthropoda</taxon>
        <taxon>Hexapoda</taxon>
        <taxon>Insecta</taxon>
        <taxon>Pterygota</taxon>
        <taxon>Neoptera</taxon>
        <taxon>Paraneoptera</taxon>
        <taxon>Hemiptera</taxon>
        <taxon>Auchenorrhyncha</taxon>
        <taxon>Membracoidea</taxon>
        <taxon>Cicadellidae</taxon>
        <taxon>Cicadellinae</taxon>
        <taxon>Cicadellini</taxon>
        <taxon>Graphocephala</taxon>
    </lineage>
</organism>
<dbReference type="InterPro" id="IPR030559">
    <property type="entry name" value="PolZ_Rev3"/>
</dbReference>
<dbReference type="AlphaFoldDB" id="A0A1B6MGF7"/>
<feature type="compositionally biased region" description="Polar residues" evidence="1">
    <location>
        <begin position="323"/>
        <end position="333"/>
    </location>
</feature>
<dbReference type="PANTHER" id="PTHR45812:SF1">
    <property type="entry name" value="DNA POLYMERASE ZETA CATALYTIC SUBUNIT"/>
    <property type="match status" value="1"/>
</dbReference>
<feature type="non-terminal residue" evidence="2">
    <location>
        <position position="1"/>
    </location>
</feature>
<dbReference type="InterPro" id="IPR036397">
    <property type="entry name" value="RNaseH_sf"/>
</dbReference>
<dbReference type="EMBL" id="GEBQ01004998">
    <property type="protein sequence ID" value="JAT34979.1"/>
    <property type="molecule type" value="Transcribed_RNA"/>
</dbReference>
<dbReference type="GO" id="GO:0003676">
    <property type="term" value="F:nucleic acid binding"/>
    <property type="evidence" value="ECO:0007669"/>
    <property type="project" value="InterPro"/>
</dbReference>
<protein>
    <submittedName>
        <fullName evidence="2">Uncharacterized protein</fullName>
    </submittedName>
</protein>
<dbReference type="GO" id="GO:0003887">
    <property type="term" value="F:DNA-directed DNA polymerase activity"/>
    <property type="evidence" value="ECO:0007669"/>
    <property type="project" value="TreeGrafter"/>
</dbReference>
<reference evidence="2" key="1">
    <citation type="submission" date="2015-11" db="EMBL/GenBank/DDBJ databases">
        <title>De novo transcriptome assembly of four potential Pierce s Disease insect vectors from Arizona vineyards.</title>
        <authorList>
            <person name="Tassone E.E."/>
        </authorList>
    </citation>
    <scope>NUCLEOTIDE SEQUENCE</scope>
</reference>
<sequence>SSLPITLKEKTIANDKPQNPEDAITGSSGIQTVDHTVKGNRVRKVLLFPDDRNSSSLASEISKVFCEKLIKELPPRKSSLDMFELNCTPENIQTGNSEGEGSGSVTPMLTQLSGASVLEALTITSNPPDDYQLNLSLDFTQEHSTNDFTLKLDRNPLGLSNPTLFTPAVQPPSRAEVMSRLRELDLPEVVNQVPFYGEPADVARSSEVGSTVLKLKSKSVVHLEEFEGAFNCLSKLKKQYRSKVSTSRSLQKNVFGDRKILITPLRGPPSALQAKEWLKTKLSIKEKEEVVEHKKIYKIVLPSSPGHSGNDDKDDDSMNDSMTLSRCTPLSKTSNEEVDTNVSFRSTPETTSNKDLKISPLMASTPVTSGMQLLTSKKRSSRASSAFKNSLPLIREEEQDVPQHGAHCSPQAVSITETMKQLPNSRIKRLLSESKSPASISCQIDMATPNNSGNYRMELENLQDVKLSHEHQHLTIMTMELHVHTRGELRPNPDQDAICCLFYNINNDSPDSSIANITGAIYVSEDGREEKMAQLQCHLQAVPNEQSLLAAFVALVRKWDPDI</sequence>
<proteinExistence type="predicted"/>
<dbReference type="GO" id="GO:0016035">
    <property type="term" value="C:zeta DNA polymerase complex"/>
    <property type="evidence" value="ECO:0007669"/>
    <property type="project" value="InterPro"/>
</dbReference>
<gene>
    <name evidence="2" type="ORF">g.22435</name>
</gene>
<dbReference type="PANTHER" id="PTHR45812">
    <property type="entry name" value="DNA POLYMERASE ZETA CATALYTIC SUBUNIT"/>
    <property type="match status" value="1"/>
</dbReference>
<feature type="region of interest" description="Disordered" evidence="1">
    <location>
        <begin position="301"/>
        <end position="363"/>
    </location>
</feature>
<dbReference type="InterPro" id="IPR012337">
    <property type="entry name" value="RNaseH-like_sf"/>
</dbReference>
<dbReference type="GO" id="GO:0042276">
    <property type="term" value="P:error-prone translesion synthesis"/>
    <property type="evidence" value="ECO:0007669"/>
    <property type="project" value="TreeGrafter"/>
</dbReference>
<name>A0A1B6MGF7_9HEMI</name>
<dbReference type="GO" id="GO:0000724">
    <property type="term" value="P:double-strand break repair via homologous recombination"/>
    <property type="evidence" value="ECO:0007669"/>
    <property type="project" value="TreeGrafter"/>
</dbReference>
<evidence type="ECO:0000313" key="2">
    <source>
        <dbReference type="EMBL" id="JAT34979.1"/>
    </source>
</evidence>
<dbReference type="SUPFAM" id="SSF53098">
    <property type="entry name" value="Ribonuclease H-like"/>
    <property type="match status" value="1"/>
</dbReference>
<dbReference type="Gene3D" id="3.30.420.10">
    <property type="entry name" value="Ribonuclease H-like superfamily/Ribonuclease H"/>
    <property type="match status" value="1"/>
</dbReference>
<feature type="non-terminal residue" evidence="2">
    <location>
        <position position="563"/>
    </location>
</feature>
<accession>A0A1B6MGF7</accession>
<dbReference type="GO" id="GO:0005634">
    <property type="term" value="C:nucleus"/>
    <property type="evidence" value="ECO:0007669"/>
    <property type="project" value="TreeGrafter"/>
</dbReference>